<dbReference type="InterPro" id="IPR001806">
    <property type="entry name" value="Small_GTPase"/>
</dbReference>
<dbReference type="AlphaFoldDB" id="A0AAN9ADW0"/>
<reference evidence="2 3" key="1">
    <citation type="submission" date="2023-11" db="EMBL/GenBank/DDBJ databases">
        <title>Halocaridina rubra genome assembly.</title>
        <authorList>
            <person name="Smith C."/>
        </authorList>
    </citation>
    <scope>NUCLEOTIDE SEQUENCE [LARGE SCALE GENOMIC DNA]</scope>
    <source>
        <strain evidence="2">EP-1</strain>
        <tissue evidence="2">Whole</tissue>
    </source>
</reference>
<proteinExistence type="predicted"/>
<evidence type="ECO:0000313" key="3">
    <source>
        <dbReference type="Proteomes" id="UP001381693"/>
    </source>
</evidence>
<name>A0AAN9ADW0_HALRR</name>
<keyword evidence="3" id="KW-1185">Reference proteome</keyword>
<dbReference type="Pfam" id="PF00071">
    <property type="entry name" value="Ras"/>
    <property type="match status" value="1"/>
</dbReference>
<dbReference type="PRINTS" id="PR00449">
    <property type="entry name" value="RASTRNSFRMNG"/>
</dbReference>
<dbReference type="SUPFAM" id="SSF52540">
    <property type="entry name" value="P-loop containing nucleoside triphosphate hydrolases"/>
    <property type="match status" value="1"/>
</dbReference>
<dbReference type="Proteomes" id="UP001381693">
    <property type="component" value="Unassembled WGS sequence"/>
</dbReference>
<dbReference type="GO" id="GO:0003924">
    <property type="term" value="F:GTPase activity"/>
    <property type="evidence" value="ECO:0007669"/>
    <property type="project" value="InterPro"/>
</dbReference>
<accession>A0AAN9ADW0</accession>
<dbReference type="PROSITE" id="PS51419">
    <property type="entry name" value="RAB"/>
    <property type="match status" value="1"/>
</dbReference>
<feature type="region of interest" description="Disordered" evidence="1">
    <location>
        <begin position="1"/>
        <end position="20"/>
    </location>
</feature>
<dbReference type="InterPro" id="IPR027417">
    <property type="entry name" value="P-loop_NTPase"/>
</dbReference>
<dbReference type="GO" id="GO:0005525">
    <property type="term" value="F:GTP binding"/>
    <property type="evidence" value="ECO:0007669"/>
    <property type="project" value="InterPro"/>
</dbReference>
<organism evidence="2 3">
    <name type="scientific">Halocaridina rubra</name>
    <name type="common">Hawaiian red shrimp</name>
    <dbReference type="NCBI Taxonomy" id="373956"/>
    <lineage>
        <taxon>Eukaryota</taxon>
        <taxon>Metazoa</taxon>
        <taxon>Ecdysozoa</taxon>
        <taxon>Arthropoda</taxon>
        <taxon>Crustacea</taxon>
        <taxon>Multicrustacea</taxon>
        <taxon>Malacostraca</taxon>
        <taxon>Eumalacostraca</taxon>
        <taxon>Eucarida</taxon>
        <taxon>Decapoda</taxon>
        <taxon>Pleocyemata</taxon>
        <taxon>Caridea</taxon>
        <taxon>Atyoidea</taxon>
        <taxon>Atyidae</taxon>
        <taxon>Halocaridina</taxon>
    </lineage>
</organism>
<protein>
    <submittedName>
        <fullName evidence="2">Ras-related protein Rab-37</fullName>
    </submittedName>
</protein>
<comment type="caution">
    <text evidence="2">The sequence shown here is derived from an EMBL/GenBank/DDBJ whole genome shotgun (WGS) entry which is preliminary data.</text>
</comment>
<evidence type="ECO:0000256" key="1">
    <source>
        <dbReference type="SAM" id="MobiDB-lite"/>
    </source>
</evidence>
<dbReference type="Gene3D" id="3.40.50.300">
    <property type="entry name" value="P-loop containing nucleotide triphosphate hydrolases"/>
    <property type="match status" value="1"/>
</dbReference>
<gene>
    <name evidence="2" type="primary">RAB37_1</name>
    <name evidence="2" type="ORF">SK128_022245</name>
</gene>
<dbReference type="EMBL" id="JAXCGZ010003908">
    <property type="protein sequence ID" value="KAK7082705.1"/>
    <property type="molecule type" value="Genomic_DNA"/>
</dbReference>
<sequence>MDIDSKAGPDKLSETEANNDDRCRNYSDIKLAHDSFGIKRPHMTSQNGIITLNRDSDIPKSVELRRAKSLSVRGKDSKTKRYSVNFDLDRCRGYDGVVDLSHLNGPPTCSKPPKYDIPEECENGMDFNNTQKTDGSFNSVTLKKSVVESIDKVRKLAWVDSDPGKNERPKSNGAFVQYRDDKGDWKRHSIQRTSQFESYNHSFKVMLIGDSFVGKTCLLTRFKDGTFLSGSFISTVGIDFRVYQRCVFQLEKRTPSLSLDRCAVSSFKRRPFPECCITNFMIYYIYMSSVPRFHIGGLTTTCRMGKYFLCGHYVFDMTLSMGYLNSSW</sequence>
<evidence type="ECO:0000313" key="2">
    <source>
        <dbReference type="EMBL" id="KAK7082705.1"/>
    </source>
</evidence>